<feature type="transmembrane region" description="Helical" evidence="8">
    <location>
        <begin position="287"/>
        <end position="305"/>
    </location>
</feature>
<dbReference type="PANTHER" id="PTHR47797">
    <property type="entry name" value="DEHYDROGENASE, PUTATIVE (AFU_ORTHOLOGUE AFUA_8G05805)-RELATED"/>
    <property type="match status" value="1"/>
</dbReference>
<feature type="transmembrane region" description="Helical" evidence="8">
    <location>
        <begin position="354"/>
        <end position="374"/>
    </location>
</feature>
<protein>
    <submittedName>
        <fullName evidence="11">Uu.00g010670.m01.CDS01</fullName>
    </submittedName>
</protein>
<name>A0AAI8YQ10_9PEZI</name>
<dbReference type="InterPro" id="IPR015920">
    <property type="entry name" value="Cellobiose_DH-like_cyt"/>
</dbReference>
<dbReference type="InterPro" id="IPR005018">
    <property type="entry name" value="DOMON_domain"/>
</dbReference>
<evidence type="ECO:0000256" key="6">
    <source>
        <dbReference type="ARBA" id="ARBA00023136"/>
    </source>
</evidence>
<dbReference type="SMART" id="SM00664">
    <property type="entry name" value="DoH"/>
    <property type="match status" value="1"/>
</dbReference>
<dbReference type="SMART" id="SM00665">
    <property type="entry name" value="B561"/>
    <property type="match status" value="1"/>
</dbReference>
<keyword evidence="9" id="KW-0732">Signal</keyword>
<feature type="region of interest" description="Disordered" evidence="7">
    <location>
        <begin position="201"/>
        <end position="231"/>
    </location>
</feature>
<feature type="chain" id="PRO_5042482832" evidence="9">
    <location>
        <begin position="20"/>
        <end position="423"/>
    </location>
</feature>
<dbReference type="Gene3D" id="1.20.120.1770">
    <property type="match status" value="1"/>
</dbReference>
<keyword evidence="12" id="KW-1185">Reference proteome</keyword>
<proteinExistence type="predicted"/>
<keyword evidence="3 8" id="KW-0812">Transmembrane</keyword>
<sequence length="423" mass="43774">MHSLLASAALSALTYSALAAVAADNTVQHCPIDGVCYRVGVPAASAASDSGNIYLQLQAPTSYAWVALGQGTQMSGSNIFVLYTDGTGNVTVSPRTGTGHVPPESNAETKLELLAGSGVSADGATMLANVRCANCRTWPGGSMSLSDSQASWIGAWKSGASLDSSDVDVQISRHDAHDSWTFDLTQAAVANDVNPFVAAATGGSGSGSGNSGGSSSDPDADVDTSAGPGSGASPAAAAPWYVRQIPTITSAHGILMALVMVILYPLGAVLMPLFGVSWVLHAAWQMVAFLAMWAGFALGVVLAHRTGLDFNSSHQRFGTAIVALFAIQPIGGYLHHLYYMKHQRRGLVSHAHIWYGRVLMLMGIINGGLGLRLADESNRLVIAYSIVAAVVSVIYIGGALFGVMKRRRAAGAAARGDEARKGS</sequence>
<evidence type="ECO:0000256" key="8">
    <source>
        <dbReference type="SAM" id="Phobius"/>
    </source>
</evidence>
<evidence type="ECO:0000256" key="2">
    <source>
        <dbReference type="ARBA" id="ARBA00022448"/>
    </source>
</evidence>
<dbReference type="CDD" id="cd08760">
    <property type="entry name" value="Cyt_b561_FRRS1_like"/>
    <property type="match status" value="1"/>
</dbReference>
<comment type="caution">
    <text evidence="11">The sequence shown here is derived from an EMBL/GenBank/DDBJ whole genome shotgun (WGS) entry which is preliminary data.</text>
</comment>
<dbReference type="PANTHER" id="PTHR47797:SF4">
    <property type="entry name" value="DOMON DOMAIN-CONTAINING PROTEIN"/>
    <property type="match status" value="1"/>
</dbReference>
<dbReference type="PROSITE" id="PS50836">
    <property type="entry name" value="DOMON"/>
    <property type="match status" value="1"/>
</dbReference>
<dbReference type="Pfam" id="PF16010">
    <property type="entry name" value="CDH-cyt"/>
    <property type="match status" value="1"/>
</dbReference>
<evidence type="ECO:0000256" key="4">
    <source>
        <dbReference type="ARBA" id="ARBA00022982"/>
    </source>
</evidence>
<dbReference type="AlphaFoldDB" id="A0AAI8YQ10"/>
<feature type="signal peptide" evidence="9">
    <location>
        <begin position="1"/>
        <end position="19"/>
    </location>
</feature>
<dbReference type="SUPFAM" id="SSF49344">
    <property type="entry name" value="CBD9-like"/>
    <property type="match status" value="1"/>
</dbReference>
<dbReference type="CDD" id="cd09630">
    <property type="entry name" value="CDH_like_cytochrome"/>
    <property type="match status" value="1"/>
</dbReference>
<feature type="transmembrane region" description="Helical" evidence="8">
    <location>
        <begin position="380"/>
        <end position="403"/>
    </location>
</feature>
<keyword evidence="6 8" id="KW-0472">Membrane</keyword>
<dbReference type="Gene3D" id="2.60.40.1210">
    <property type="entry name" value="Cellobiose dehydrogenase, cytochrome domain"/>
    <property type="match status" value="1"/>
</dbReference>
<feature type="transmembrane region" description="Helical" evidence="8">
    <location>
        <begin position="254"/>
        <end position="280"/>
    </location>
</feature>
<gene>
    <name evidence="11" type="ORF">KHLLAP_LOCUS13416</name>
</gene>
<evidence type="ECO:0000259" key="10">
    <source>
        <dbReference type="PROSITE" id="PS50836"/>
    </source>
</evidence>
<organism evidence="11 12">
    <name type="scientific">Anthostomella pinea</name>
    <dbReference type="NCBI Taxonomy" id="933095"/>
    <lineage>
        <taxon>Eukaryota</taxon>
        <taxon>Fungi</taxon>
        <taxon>Dikarya</taxon>
        <taxon>Ascomycota</taxon>
        <taxon>Pezizomycotina</taxon>
        <taxon>Sordariomycetes</taxon>
        <taxon>Xylariomycetidae</taxon>
        <taxon>Xylariales</taxon>
        <taxon>Xylariaceae</taxon>
        <taxon>Anthostomella</taxon>
    </lineage>
</organism>
<dbReference type="GO" id="GO:0016020">
    <property type="term" value="C:membrane"/>
    <property type="evidence" value="ECO:0007669"/>
    <property type="project" value="UniProtKB-SubCell"/>
</dbReference>
<reference evidence="11" key="1">
    <citation type="submission" date="2023-10" db="EMBL/GenBank/DDBJ databases">
        <authorList>
            <person name="Hackl T."/>
        </authorList>
    </citation>
    <scope>NUCLEOTIDE SEQUENCE</scope>
</reference>
<keyword evidence="2" id="KW-0813">Transport</keyword>
<keyword evidence="4" id="KW-0249">Electron transport</keyword>
<dbReference type="EMBL" id="CAUWAG010000020">
    <property type="protein sequence ID" value="CAJ2512948.1"/>
    <property type="molecule type" value="Genomic_DNA"/>
</dbReference>
<feature type="transmembrane region" description="Helical" evidence="8">
    <location>
        <begin position="317"/>
        <end position="334"/>
    </location>
</feature>
<evidence type="ECO:0000256" key="9">
    <source>
        <dbReference type="SAM" id="SignalP"/>
    </source>
</evidence>
<evidence type="ECO:0000313" key="12">
    <source>
        <dbReference type="Proteomes" id="UP001295740"/>
    </source>
</evidence>
<evidence type="ECO:0000256" key="7">
    <source>
        <dbReference type="SAM" id="MobiDB-lite"/>
    </source>
</evidence>
<accession>A0AAI8YQ10</accession>
<evidence type="ECO:0000256" key="1">
    <source>
        <dbReference type="ARBA" id="ARBA00004370"/>
    </source>
</evidence>
<feature type="compositionally biased region" description="Gly residues" evidence="7">
    <location>
        <begin position="202"/>
        <end position="212"/>
    </location>
</feature>
<evidence type="ECO:0000256" key="5">
    <source>
        <dbReference type="ARBA" id="ARBA00022989"/>
    </source>
</evidence>
<keyword evidence="5 8" id="KW-1133">Transmembrane helix</keyword>
<feature type="domain" description="DOMON" evidence="10">
    <location>
        <begin position="37"/>
        <end position="159"/>
    </location>
</feature>
<dbReference type="InterPro" id="IPR006593">
    <property type="entry name" value="Cyt_b561/ferric_Rdtase_TM"/>
</dbReference>
<comment type="subcellular location">
    <subcellularLocation>
        <location evidence="1">Membrane</location>
    </subcellularLocation>
</comment>
<dbReference type="Proteomes" id="UP001295740">
    <property type="component" value="Unassembled WGS sequence"/>
</dbReference>
<evidence type="ECO:0000313" key="11">
    <source>
        <dbReference type="EMBL" id="CAJ2512948.1"/>
    </source>
</evidence>
<evidence type="ECO:0000256" key="3">
    <source>
        <dbReference type="ARBA" id="ARBA00022692"/>
    </source>
</evidence>